<feature type="binding site" evidence="2">
    <location>
        <begin position="121"/>
        <end position="124"/>
    </location>
    <ligand>
        <name>FAD</name>
        <dbReference type="ChEBI" id="CHEBI:57692"/>
    </ligand>
</feature>
<dbReference type="PROSITE" id="PS00624">
    <property type="entry name" value="GMC_OXRED_2"/>
    <property type="match status" value="1"/>
</dbReference>
<sequence length="564" mass="60282">MRAPWVTALLASPGALLGVRAASNQTGYDYIVVGGGPSGIISAERLSAANKKVLLLERSTVGPTIETGATKYTLEWNDTLTAIDVPGLSFDVGNLPQWTDYMCTDTDGTAACILGGGVTVNYMVFVHPPDHDFNDQWPVGWEWADVAAGAERLYARNPGSSVPSADRQLYDQSLYSTLASFFDNLNWTAVDMSAQRNQKFQTYSHPVWNVQDYKRAGPLRTYLPLALGRKNFSLRMGALVTRVLRAGSRATGVEIVNTATNATETIRLAPGGRVILAAGALHSPRILINSGIGPRAQIATAQKSGIAVPPVHEWINLPVGKSLMDHPIFSIVIKTENGTFNTLDAAAILNGTATRDIAAYEQDNDGVLTQGKHRLVFFTSNVASDGRTRFYQGSCTPTAEGVVTITAYMTHGLTSKGELALDADQRTTITKSPYLQTAADREAATLFIQSMVDAITAPGSGMQLVEPYTNTSAILGSLTAGIHYAGTTKMGTHDGRFGNGTAVVDTNTKVYGMQNLYIVDGGIHPDLASGNNQAMIMVVAENAVERIHQQDSFLGEGMATPYGA</sequence>
<dbReference type="PIRSF" id="PIRSF000137">
    <property type="entry name" value="Alcohol_oxidase"/>
    <property type="match status" value="1"/>
</dbReference>
<evidence type="ECO:0000256" key="3">
    <source>
        <dbReference type="SAM" id="SignalP"/>
    </source>
</evidence>
<dbReference type="InterPro" id="IPR007867">
    <property type="entry name" value="GMC_OxRtase_C"/>
</dbReference>
<evidence type="ECO:0000313" key="6">
    <source>
        <dbReference type="Proteomes" id="UP000054771"/>
    </source>
</evidence>
<dbReference type="EMBL" id="CDMC01000021">
    <property type="protein sequence ID" value="CEL10891.1"/>
    <property type="molecule type" value="Genomic_DNA"/>
</dbReference>
<organism evidence="5 6">
    <name type="scientific">Aspergillus calidoustus</name>
    <dbReference type="NCBI Taxonomy" id="454130"/>
    <lineage>
        <taxon>Eukaryota</taxon>
        <taxon>Fungi</taxon>
        <taxon>Dikarya</taxon>
        <taxon>Ascomycota</taxon>
        <taxon>Pezizomycotina</taxon>
        <taxon>Eurotiomycetes</taxon>
        <taxon>Eurotiomycetidae</taxon>
        <taxon>Eurotiales</taxon>
        <taxon>Aspergillaceae</taxon>
        <taxon>Aspergillus</taxon>
        <taxon>Aspergillus subgen. Nidulantes</taxon>
    </lineage>
</organism>
<accession>A0A0U5GG19</accession>
<dbReference type="AlphaFoldDB" id="A0A0U5GG19"/>
<dbReference type="PANTHER" id="PTHR47190:SF4">
    <property type="entry name" value="DEHYDROGENASE, PUTATIVE-RELATED"/>
    <property type="match status" value="1"/>
</dbReference>
<feature type="chain" id="PRO_5006857845" description="Glucose-methanol-choline oxidoreductase N-terminal domain-containing protein" evidence="3">
    <location>
        <begin position="22"/>
        <end position="564"/>
    </location>
</feature>
<feature type="binding site" evidence="2">
    <location>
        <position position="240"/>
    </location>
    <ligand>
        <name>FAD</name>
        <dbReference type="ChEBI" id="CHEBI:57692"/>
    </ligand>
</feature>
<dbReference type="InterPro" id="IPR053208">
    <property type="entry name" value="GMC_Oxidoreductase_CD"/>
</dbReference>
<feature type="binding site" evidence="2">
    <location>
        <position position="521"/>
    </location>
    <ligand>
        <name>FAD</name>
        <dbReference type="ChEBI" id="CHEBI:57692"/>
    </ligand>
</feature>
<dbReference type="OrthoDB" id="413885at2759"/>
<dbReference type="STRING" id="454130.A0A0U5GG19"/>
<reference evidence="6" key="1">
    <citation type="journal article" date="2016" name="Genome Announc.">
        <title>Draft genome sequences of fungus Aspergillus calidoustus.</title>
        <authorList>
            <person name="Horn F."/>
            <person name="Linde J."/>
            <person name="Mattern D.J."/>
            <person name="Walther G."/>
            <person name="Guthke R."/>
            <person name="Scherlach K."/>
            <person name="Martin K."/>
            <person name="Brakhage A.A."/>
            <person name="Petzke L."/>
            <person name="Valiante V."/>
        </authorList>
    </citation>
    <scope>NUCLEOTIDE SEQUENCE [LARGE SCALE GENOMIC DNA]</scope>
    <source>
        <strain evidence="6">SF006504</strain>
    </source>
</reference>
<keyword evidence="2" id="KW-0274">FAD</keyword>
<dbReference type="Gene3D" id="3.50.50.60">
    <property type="entry name" value="FAD/NAD(P)-binding domain"/>
    <property type="match status" value="1"/>
</dbReference>
<dbReference type="GO" id="GO:0050660">
    <property type="term" value="F:flavin adenine dinucleotide binding"/>
    <property type="evidence" value="ECO:0007669"/>
    <property type="project" value="InterPro"/>
</dbReference>
<feature type="domain" description="Glucose-methanol-choline oxidoreductase N-terminal" evidence="4">
    <location>
        <begin position="279"/>
        <end position="293"/>
    </location>
</feature>
<proteinExistence type="inferred from homology"/>
<dbReference type="SUPFAM" id="SSF51905">
    <property type="entry name" value="FAD/NAD(P)-binding domain"/>
    <property type="match status" value="1"/>
</dbReference>
<feature type="signal peptide" evidence="3">
    <location>
        <begin position="1"/>
        <end position="21"/>
    </location>
</feature>
<comment type="cofactor">
    <cofactor evidence="2">
        <name>FAD</name>
        <dbReference type="ChEBI" id="CHEBI:57692"/>
    </cofactor>
</comment>
<gene>
    <name evidence="5" type="ORF">ASPCAL13998</name>
</gene>
<dbReference type="InterPro" id="IPR000172">
    <property type="entry name" value="GMC_OxRdtase_N"/>
</dbReference>
<dbReference type="PANTHER" id="PTHR47190">
    <property type="entry name" value="DEHYDROGENASE, PUTATIVE-RELATED"/>
    <property type="match status" value="1"/>
</dbReference>
<keyword evidence="3" id="KW-0732">Signal</keyword>
<dbReference type="Pfam" id="PF00732">
    <property type="entry name" value="GMC_oxred_N"/>
    <property type="match status" value="1"/>
</dbReference>
<dbReference type="Proteomes" id="UP000054771">
    <property type="component" value="Unassembled WGS sequence"/>
</dbReference>
<evidence type="ECO:0000259" key="4">
    <source>
        <dbReference type="PROSITE" id="PS00624"/>
    </source>
</evidence>
<dbReference type="InterPro" id="IPR036188">
    <property type="entry name" value="FAD/NAD-bd_sf"/>
</dbReference>
<dbReference type="Gene3D" id="3.30.410.10">
    <property type="entry name" value="Cholesterol Oxidase, domain 2"/>
    <property type="match status" value="1"/>
</dbReference>
<dbReference type="GO" id="GO:0016614">
    <property type="term" value="F:oxidoreductase activity, acting on CH-OH group of donors"/>
    <property type="evidence" value="ECO:0007669"/>
    <property type="project" value="InterPro"/>
</dbReference>
<dbReference type="InterPro" id="IPR012132">
    <property type="entry name" value="GMC_OxRdtase"/>
</dbReference>
<dbReference type="SUPFAM" id="SSF54373">
    <property type="entry name" value="FAD-linked reductases, C-terminal domain"/>
    <property type="match status" value="1"/>
</dbReference>
<dbReference type="OMA" id="CKAFTWK"/>
<evidence type="ECO:0000256" key="1">
    <source>
        <dbReference type="ARBA" id="ARBA00010790"/>
    </source>
</evidence>
<evidence type="ECO:0000313" key="5">
    <source>
        <dbReference type="EMBL" id="CEL10891.1"/>
    </source>
</evidence>
<dbReference type="Pfam" id="PF05199">
    <property type="entry name" value="GMC_oxred_C"/>
    <property type="match status" value="1"/>
</dbReference>
<evidence type="ECO:0000256" key="2">
    <source>
        <dbReference type="PIRSR" id="PIRSR000137-2"/>
    </source>
</evidence>
<protein>
    <recommendedName>
        <fullName evidence="4">Glucose-methanol-choline oxidoreductase N-terminal domain-containing protein</fullName>
    </recommendedName>
</protein>
<keyword evidence="2" id="KW-0285">Flavoprotein</keyword>
<comment type="similarity">
    <text evidence="1">Belongs to the GMC oxidoreductase family.</text>
</comment>
<keyword evidence="6" id="KW-1185">Reference proteome</keyword>
<name>A0A0U5GG19_ASPCI</name>